<dbReference type="InterPro" id="IPR051843">
    <property type="entry name" value="CPA1_transporter"/>
</dbReference>
<feature type="transmembrane region" description="Helical" evidence="5">
    <location>
        <begin position="20"/>
        <end position="39"/>
    </location>
</feature>
<keyword evidence="3 5" id="KW-1133">Transmembrane helix</keyword>
<dbReference type="Gene3D" id="1.20.1530.20">
    <property type="match status" value="1"/>
</dbReference>
<accession>A0A7S0ZBN0</accession>
<gene>
    <name evidence="7" type="ORF">TOLI1172_LOCUS1208</name>
</gene>
<feature type="transmembrane region" description="Helical" evidence="5">
    <location>
        <begin position="467"/>
        <end position="486"/>
    </location>
</feature>
<organism evidence="7">
    <name type="scientific">Timspurckia oligopyrenoides</name>
    <dbReference type="NCBI Taxonomy" id="708627"/>
    <lineage>
        <taxon>Eukaryota</taxon>
        <taxon>Rhodophyta</taxon>
        <taxon>Bangiophyceae</taxon>
        <taxon>Porphyridiales</taxon>
        <taxon>Porphyridiaceae</taxon>
        <taxon>Timspurckia</taxon>
    </lineage>
</organism>
<dbReference type="InterPro" id="IPR038770">
    <property type="entry name" value="Na+/solute_symporter_sf"/>
</dbReference>
<dbReference type="Pfam" id="PF00999">
    <property type="entry name" value="Na_H_Exchanger"/>
    <property type="match status" value="1"/>
</dbReference>
<keyword evidence="4 5" id="KW-0472">Membrane</keyword>
<comment type="subcellular location">
    <subcellularLocation>
        <location evidence="1">Membrane</location>
        <topology evidence="1">Multi-pass membrane protein</topology>
    </subcellularLocation>
</comment>
<feature type="transmembrane region" description="Helical" evidence="5">
    <location>
        <begin position="396"/>
        <end position="415"/>
    </location>
</feature>
<feature type="transmembrane region" description="Helical" evidence="5">
    <location>
        <begin position="262"/>
        <end position="279"/>
    </location>
</feature>
<sequence length="557" mass="59585">MSIHLTKRIQSEISNNFQRWSVNLLLLAVAYGLCVAVLGDDALPFSPFFTLLLIWITSLIFGIVFGIVHMPQLLGQLMAGILLRNIPGDALRGLRESWIAGVRNVALSFVLMRAGLGTNVREARSLGAFALLVAIIPGLCESIVIGLLGNPLFGFPWALSFANGFIIAAVSAAVVVVEILELRSQGFGEGKGIPTLLIVAVTIDIVFAVSGYTLASGLAYGTGSLVWNILFGPVNVIAGVSAGALGGMLLWMSSFVGSKWKMCLFLILGNIACVFAFQLVRFTGAASVCSVLMPIVAVIGWKHAYPSPWITPKNSEEDLNKLQSNANHPQSAFQNGIERLKLKLSWLQTEEHPEYIALCVKVAALVWSIIVGPVLFGTIGTALDFTVMKASVFGKAAGMIAIGVVVRILSGLLVLIGSPLNANERWYISISMTAKATIQAALGGSPLQFYLNRPESTPQEIEWADQILTIAVLSILFTAAPGTVFMRYFGPRWLSDDCESSTENIPEESSSCDVKSEDAIRVVDSESQFDASGSAQQTVATASGNDGPHLHKVNITG</sequence>
<feature type="transmembrane region" description="Helical" evidence="5">
    <location>
        <begin position="285"/>
        <end position="305"/>
    </location>
</feature>
<evidence type="ECO:0000256" key="1">
    <source>
        <dbReference type="ARBA" id="ARBA00004141"/>
    </source>
</evidence>
<feature type="transmembrane region" description="Helical" evidence="5">
    <location>
        <begin position="45"/>
        <end position="68"/>
    </location>
</feature>
<feature type="domain" description="Cation/H+ exchanger transmembrane" evidence="6">
    <location>
        <begin position="366"/>
        <end position="480"/>
    </location>
</feature>
<feature type="transmembrane region" description="Helical" evidence="5">
    <location>
        <begin position="225"/>
        <end position="250"/>
    </location>
</feature>
<evidence type="ECO:0000256" key="4">
    <source>
        <dbReference type="ARBA" id="ARBA00023136"/>
    </source>
</evidence>
<feature type="transmembrane region" description="Helical" evidence="5">
    <location>
        <begin position="355"/>
        <end position="376"/>
    </location>
</feature>
<keyword evidence="2 5" id="KW-0812">Transmembrane</keyword>
<evidence type="ECO:0000256" key="2">
    <source>
        <dbReference type="ARBA" id="ARBA00022692"/>
    </source>
</evidence>
<reference evidence="7" key="1">
    <citation type="submission" date="2021-01" db="EMBL/GenBank/DDBJ databases">
        <authorList>
            <person name="Corre E."/>
            <person name="Pelletier E."/>
            <person name="Niang G."/>
            <person name="Scheremetjew M."/>
            <person name="Finn R."/>
            <person name="Kale V."/>
            <person name="Holt S."/>
            <person name="Cochrane G."/>
            <person name="Meng A."/>
            <person name="Brown T."/>
            <person name="Cohen L."/>
        </authorList>
    </citation>
    <scope>NUCLEOTIDE SEQUENCE</scope>
    <source>
        <strain evidence="7">CCMP3278</strain>
    </source>
</reference>
<feature type="transmembrane region" description="Helical" evidence="5">
    <location>
        <begin position="427"/>
        <end position="447"/>
    </location>
</feature>
<feature type="transmembrane region" description="Helical" evidence="5">
    <location>
        <begin position="126"/>
        <end position="149"/>
    </location>
</feature>
<name>A0A7S0ZBN0_9RHOD</name>
<feature type="transmembrane region" description="Helical" evidence="5">
    <location>
        <begin position="155"/>
        <end position="180"/>
    </location>
</feature>
<protein>
    <recommendedName>
        <fullName evidence="6">Cation/H+ exchanger transmembrane domain-containing protein</fullName>
    </recommendedName>
</protein>
<evidence type="ECO:0000259" key="6">
    <source>
        <dbReference type="Pfam" id="PF00999"/>
    </source>
</evidence>
<dbReference type="GO" id="GO:1902600">
    <property type="term" value="P:proton transmembrane transport"/>
    <property type="evidence" value="ECO:0007669"/>
    <property type="project" value="InterPro"/>
</dbReference>
<dbReference type="EMBL" id="HBFP01001666">
    <property type="protein sequence ID" value="CAD8816820.1"/>
    <property type="molecule type" value="Transcribed_RNA"/>
</dbReference>
<dbReference type="GO" id="GO:0016020">
    <property type="term" value="C:membrane"/>
    <property type="evidence" value="ECO:0007669"/>
    <property type="project" value="UniProtKB-SubCell"/>
</dbReference>
<dbReference type="GO" id="GO:0015297">
    <property type="term" value="F:antiporter activity"/>
    <property type="evidence" value="ECO:0007669"/>
    <property type="project" value="InterPro"/>
</dbReference>
<evidence type="ECO:0000313" key="7">
    <source>
        <dbReference type="EMBL" id="CAD8816820.1"/>
    </source>
</evidence>
<dbReference type="AlphaFoldDB" id="A0A7S0ZBN0"/>
<proteinExistence type="predicted"/>
<evidence type="ECO:0000256" key="3">
    <source>
        <dbReference type="ARBA" id="ARBA00022989"/>
    </source>
</evidence>
<dbReference type="PANTHER" id="PTHR31102">
    <property type="match status" value="1"/>
</dbReference>
<dbReference type="PANTHER" id="PTHR31102:SF1">
    <property type="entry name" value="CATION_H+ EXCHANGER DOMAIN-CONTAINING PROTEIN"/>
    <property type="match status" value="1"/>
</dbReference>
<feature type="transmembrane region" description="Helical" evidence="5">
    <location>
        <begin position="192"/>
        <end position="213"/>
    </location>
</feature>
<evidence type="ECO:0000256" key="5">
    <source>
        <dbReference type="SAM" id="Phobius"/>
    </source>
</evidence>
<dbReference type="InterPro" id="IPR006153">
    <property type="entry name" value="Cation/H_exchanger_TM"/>
</dbReference>